<comment type="subcellular location">
    <subcellularLocation>
        <location evidence="1">Nucleus</location>
    </subcellularLocation>
</comment>
<dbReference type="Gene3D" id="3.40.50.300">
    <property type="entry name" value="P-loop containing nucleotide triphosphate hydrolases"/>
    <property type="match status" value="2"/>
</dbReference>
<evidence type="ECO:0000256" key="11">
    <source>
        <dbReference type="PROSITE-ProRule" id="PRU00322"/>
    </source>
</evidence>
<feature type="compositionally biased region" description="Basic and acidic residues" evidence="12">
    <location>
        <begin position="1009"/>
        <end position="1028"/>
    </location>
</feature>
<dbReference type="GO" id="GO:0005524">
    <property type="term" value="F:ATP binding"/>
    <property type="evidence" value="ECO:0007669"/>
    <property type="project" value="UniProtKB-KW"/>
</dbReference>
<evidence type="ECO:0000256" key="7">
    <source>
        <dbReference type="ARBA" id="ARBA00022806"/>
    </source>
</evidence>
<feature type="domain" description="RanBP2-type" evidence="14">
    <location>
        <begin position="96"/>
        <end position="126"/>
    </location>
</feature>
<dbReference type="GO" id="GO:0016787">
    <property type="term" value="F:hydrolase activity"/>
    <property type="evidence" value="ECO:0007669"/>
    <property type="project" value="UniProtKB-KW"/>
</dbReference>
<feature type="compositionally biased region" description="Polar residues" evidence="12">
    <location>
        <begin position="226"/>
        <end position="237"/>
    </location>
</feature>
<dbReference type="eggNOG" id="KOG0955">
    <property type="taxonomic scope" value="Eukaryota"/>
</dbReference>
<evidence type="ECO:0000313" key="18">
    <source>
        <dbReference type="Proteomes" id="UP000000759"/>
    </source>
</evidence>
<comment type="similarity">
    <text evidence="2">Belongs to the DEAD box helicase family. DEAH subfamily. FANCM sub-subfamily.</text>
</comment>
<dbReference type="GO" id="GO:0005634">
    <property type="term" value="C:nucleus"/>
    <property type="evidence" value="ECO:0007669"/>
    <property type="project" value="UniProtKB-SubCell"/>
</dbReference>
<dbReference type="FunFam" id="3.40.50.300:FF:000861">
    <property type="entry name" value="Fanconi anemia, complementation group M"/>
    <property type="match status" value="1"/>
</dbReference>
<evidence type="ECO:0000256" key="12">
    <source>
        <dbReference type="SAM" id="MobiDB-lite"/>
    </source>
</evidence>
<dbReference type="GO" id="GO:0036297">
    <property type="term" value="P:interstrand cross-link repair"/>
    <property type="evidence" value="ECO:0007669"/>
    <property type="project" value="TreeGrafter"/>
</dbReference>
<dbReference type="PROSITE" id="PS50016">
    <property type="entry name" value="ZF_PHD_2"/>
    <property type="match status" value="1"/>
</dbReference>
<evidence type="ECO:0000256" key="5">
    <source>
        <dbReference type="ARBA" id="ARBA00022771"/>
    </source>
</evidence>
<dbReference type="GO" id="GO:0045003">
    <property type="term" value="P:double-strand break repair via synthesis-dependent strand annealing"/>
    <property type="evidence" value="ECO:0007669"/>
    <property type="project" value="TreeGrafter"/>
</dbReference>
<evidence type="ECO:0000256" key="8">
    <source>
        <dbReference type="ARBA" id="ARBA00022833"/>
    </source>
</evidence>
<dbReference type="InterPro" id="IPR001965">
    <property type="entry name" value="Znf_PHD"/>
</dbReference>
<evidence type="ECO:0000256" key="3">
    <source>
        <dbReference type="ARBA" id="ARBA00022723"/>
    </source>
</evidence>
<dbReference type="InterPro" id="IPR013083">
    <property type="entry name" value="Znf_RING/FYVE/PHD"/>
</dbReference>
<dbReference type="STRING" id="556484.B7G4A8"/>
<feature type="region of interest" description="Disordered" evidence="12">
    <location>
        <begin position="1194"/>
        <end position="1228"/>
    </location>
</feature>
<dbReference type="EMBL" id="CM000616">
    <property type="protein sequence ID" value="EEC46583.1"/>
    <property type="molecule type" value="Genomic_DNA"/>
</dbReference>
<dbReference type="InterPro" id="IPR001650">
    <property type="entry name" value="Helicase_C-like"/>
</dbReference>
<dbReference type="InterPro" id="IPR011011">
    <property type="entry name" value="Znf_FYVE_PHD"/>
</dbReference>
<dbReference type="InterPro" id="IPR019787">
    <property type="entry name" value="Znf_PHD-finger"/>
</dbReference>
<feature type="region of interest" description="Disordered" evidence="12">
    <location>
        <begin position="1484"/>
        <end position="1506"/>
    </location>
</feature>
<evidence type="ECO:0000313" key="17">
    <source>
        <dbReference type="EMBL" id="EEC46583.1"/>
    </source>
</evidence>
<dbReference type="PANTHER" id="PTHR14025">
    <property type="entry name" value="FANCONI ANEMIA GROUP M FANCM FAMILY MEMBER"/>
    <property type="match status" value="1"/>
</dbReference>
<keyword evidence="3" id="KW-0479">Metal-binding</keyword>
<dbReference type="Gene3D" id="3.30.40.10">
    <property type="entry name" value="Zinc/RING finger domain, C3HC4 (zinc finger)"/>
    <property type="match status" value="1"/>
</dbReference>
<dbReference type="GO" id="GO:0043138">
    <property type="term" value="F:3'-5' DNA helicase activity"/>
    <property type="evidence" value="ECO:0007669"/>
    <property type="project" value="InterPro"/>
</dbReference>
<dbReference type="GO" id="GO:0008270">
    <property type="term" value="F:zinc ion binding"/>
    <property type="evidence" value="ECO:0007669"/>
    <property type="project" value="UniProtKB-KW"/>
</dbReference>
<proteinExistence type="inferred from homology"/>
<dbReference type="GeneID" id="7202823"/>
<dbReference type="CDD" id="cd15492">
    <property type="entry name" value="PHD_BRPF_JADE_like"/>
    <property type="match status" value="1"/>
</dbReference>
<evidence type="ECO:0000256" key="2">
    <source>
        <dbReference type="ARBA" id="ARBA00009889"/>
    </source>
</evidence>
<keyword evidence="9" id="KW-0067">ATP-binding</keyword>
<dbReference type="SUPFAM" id="SSF57903">
    <property type="entry name" value="FYVE/PHD zinc finger"/>
    <property type="match status" value="1"/>
</dbReference>
<reference evidence="18" key="2">
    <citation type="submission" date="2008-08" db="EMBL/GenBank/DDBJ databases">
        <authorList>
            <consortium name="Diatom Consortium"/>
            <person name="Grigoriev I."/>
            <person name="Grimwood J."/>
            <person name="Kuo A."/>
            <person name="Otillar R.P."/>
            <person name="Salamov A."/>
            <person name="Detter J.C."/>
            <person name="Lindquist E."/>
            <person name="Shapiro H."/>
            <person name="Lucas S."/>
            <person name="Glavina del Rio T."/>
            <person name="Pitluck S."/>
            <person name="Rokhsar D."/>
            <person name="Bowler C."/>
        </authorList>
    </citation>
    <scope>GENOME REANNOTATION</scope>
    <source>
        <strain evidence="18">CCAP 1055/1</strain>
    </source>
</reference>
<evidence type="ECO:0000256" key="4">
    <source>
        <dbReference type="ARBA" id="ARBA00022741"/>
    </source>
</evidence>
<protein>
    <recommendedName>
        <fullName evidence="19">Fanconi anemia group M protein</fullName>
    </recommendedName>
</protein>
<dbReference type="InterPro" id="IPR001876">
    <property type="entry name" value="Znf_RanBP2"/>
</dbReference>
<dbReference type="PROSITE" id="PS50199">
    <property type="entry name" value="ZF_RANBP2_2"/>
    <property type="match status" value="1"/>
</dbReference>
<dbReference type="Pfam" id="PF04851">
    <property type="entry name" value="ResIII"/>
    <property type="match status" value="1"/>
</dbReference>
<dbReference type="PANTHER" id="PTHR14025:SF20">
    <property type="entry name" value="FANCONI ANEMIA GROUP M PROTEIN"/>
    <property type="match status" value="1"/>
</dbReference>
<evidence type="ECO:0000259" key="13">
    <source>
        <dbReference type="PROSITE" id="PS50016"/>
    </source>
</evidence>
<sequence length="1565" mass="174894">MSERGRTSVVGADHCAKKFLPTPLDFVGVADRDRKRQLPSLEVLDRLCEGTSARSLAGWTWCLPLSPENTRVPIEGKSFTNRSNHVHPEVIMSAAAAGSGWKCSRCTFYHHAPGSRCAMCNELRVSRQQMRDFVIGKPIPNDDAQQTILSTLRPKSASSRAIANPYAKPLAVSQQQQSESVDKTPSSPIQPHIPSESLPLPQYTVTNQTTSSTSSTAGIGNKLHRSATSDGDSNPSDTGRGKNPFVALKPRPVLEYKPGPVPIDESTAHEWVYPTAETFPKRQYQLEITKTALFHNTLVSLPTGLGKTLIAAAVLYNYYRWFPTGKVIFLAPTLPLVNQQVKACYDIMGIPPSDTAVLTGKVHAARREIVWRDRRVFFCTPQTVQKDLDANRCDSSKVVCVVLDEAHKSTGDYAYVKVVERLEEAGAHFRVLGLSATPGTNIKAIQSVVDVLRINKIEARRDSDPSVARYIHEKQSEIVVVKQASASRTIERALNDVVGPLLERLRSAGALGRLTGNATITAYNLIRAREEFCKRRNDDGLIGFFLAAQQFVQIRSDLHKHGVGLVRSKLSRLRTERQRGMVASIVKGKEFQALWEEVAKSTCDPNSNHNNVQDKLVNNPKLTQLREILVEHFERARACSTSSRAIVFSQFRDSVSEIVDILSASRPLIRPRHFVGQGKGTKGEGGIQLKGMRQVEQQQAIREFREDTFNVLVCTCIGEEGLDIGEVDLIVNFDTLRSPIRMIQRTGRTGRKRDGRVVCLVAEGPEERTLLASRQSERNLAHALKNPKSFRVAQTMPLFPSQPKLREQNMLVSKDFHISQVEGHEGTRRKVLGPFDARNSQSAQEKIRWRLVTKEENERESALGRILVSKGCSEVWRTSLRRRFLLARSLSNISDTRRLNYTTGRTVRILADLRYSHGVNVSHNYSKTHSRGHGWTLEHLFPLKFDSLIGKGLHGEILPVINQSLPKNLLVELDVLNKGSMETIFRNDHGCVGRNSILGQKGFVRNKKTRETNTEHSEGEHYLTKEQTEAFGIDAPPHEARRNCRRRIQQEEAKKRPLSSSGVDILGQESMMSKFDLASTANDKENEPHYQDCDTDECAQDEFVLPPTEDLSSSSDEEESRPAYESVIPRTAVAHNTGSFAGASYFPMSEHETTTVDSNQFYYRLPTQSDSSSDEDDETAMASSIRDASVIESPDSQAKMKATTRRAIEDTPESTISPRVSLAEPLQGKNELTNDVDGLLDTQDDVVSGVSDIVCAVCFSGESVDDDPIVLCDGRGKGETCNLAVHATCYSIPISCLGDAEWFCDLCRFPTNPSQPAPSCSHCHQEGGSLRRMPSFEWSHPLCPMNQNSEARRAGFKRLRKIPKRKSLPLDLSSQIDMYHADDNTNVPKRKLRHYRCFLDEEAGIDSDEDIDGDRMEDEELDAIEDEEAAMSSFINDSSQLGQTQDELDLADPPAPEDCVHRQLDLDRERKTVFSTPLLNRRMKRRKGRDSWTPTPASAPDSEKGLGNMHFIRSVIEHHRRGGDSEAIEQLYRMEEDQSVDESGALDCEQTLRPRIVHYCNSDSD</sequence>
<dbReference type="InterPro" id="IPR014001">
    <property type="entry name" value="Helicase_ATP-bd"/>
</dbReference>
<feature type="domain" description="Helicase ATP-binding" evidence="15">
    <location>
        <begin position="288"/>
        <end position="456"/>
    </location>
</feature>
<dbReference type="SMART" id="SM00249">
    <property type="entry name" value="PHD"/>
    <property type="match status" value="1"/>
</dbReference>
<dbReference type="KEGG" id="pti:PHATRDRAFT_47619"/>
<dbReference type="GO" id="GO:0009378">
    <property type="term" value="F:four-way junction helicase activity"/>
    <property type="evidence" value="ECO:0007669"/>
    <property type="project" value="TreeGrafter"/>
</dbReference>
<evidence type="ECO:0008006" key="19">
    <source>
        <dbReference type="Google" id="ProtNLM"/>
    </source>
</evidence>
<dbReference type="OrthoDB" id="164902at2759"/>
<dbReference type="CDD" id="cd18033">
    <property type="entry name" value="DEXDc_FANCM"/>
    <property type="match status" value="1"/>
</dbReference>
<keyword evidence="8" id="KW-0862">Zinc</keyword>
<organism evidence="17 18">
    <name type="scientific">Phaeodactylum tricornutum (strain CCAP 1055/1)</name>
    <dbReference type="NCBI Taxonomy" id="556484"/>
    <lineage>
        <taxon>Eukaryota</taxon>
        <taxon>Sar</taxon>
        <taxon>Stramenopiles</taxon>
        <taxon>Ochrophyta</taxon>
        <taxon>Bacillariophyta</taxon>
        <taxon>Bacillariophyceae</taxon>
        <taxon>Bacillariophycidae</taxon>
        <taxon>Naviculales</taxon>
        <taxon>Phaeodactylaceae</taxon>
        <taxon>Phaeodactylum</taxon>
    </lineage>
</organism>
<evidence type="ECO:0000256" key="9">
    <source>
        <dbReference type="ARBA" id="ARBA00022840"/>
    </source>
</evidence>
<dbReference type="InterPro" id="IPR027417">
    <property type="entry name" value="P-loop_NTPase"/>
</dbReference>
<dbReference type="GO" id="GO:0000400">
    <property type="term" value="F:four-way junction DNA binding"/>
    <property type="evidence" value="ECO:0007669"/>
    <property type="project" value="TreeGrafter"/>
</dbReference>
<evidence type="ECO:0000256" key="10">
    <source>
        <dbReference type="ARBA" id="ARBA00023242"/>
    </source>
</evidence>
<dbReference type="CDD" id="cd18801">
    <property type="entry name" value="SF2_C_FANCM_Hef"/>
    <property type="match status" value="1"/>
</dbReference>
<feature type="domain" description="Helicase C-terminal" evidence="16">
    <location>
        <begin position="624"/>
        <end position="798"/>
    </location>
</feature>
<dbReference type="InterPro" id="IPR006935">
    <property type="entry name" value="Helicase/UvrB_N"/>
</dbReference>
<keyword evidence="6" id="KW-0378">Hydrolase</keyword>
<feature type="region of interest" description="Disordered" evidence="12">
    <location>
        <begin position="169"/>
        <end position="249"/>
    </location>
</feature>
<name>B7G4A8_PHATC</name>
<dbReference type="InterPro" id="IPR044749">
    <property type="entry name" value="FANCM_DEXDc"/>
</dbReference>
<evidence type="ECO:0000256" key="6">
    <source>
        <dbReference type="ARBA" id="ARBA00022801"/>
    </source>
</evidence>
<dbReference type="SUPFAM" id="SSF52540">
    <property type="entry name" value="P-loop containing nucleoside triphosphate hydrolases"/>
    <property type="match status" value="1"/>
</dbReference>
<keyword evidence="5 11" id="KW-0863">Zinc-finger</keyword>
<keyword evidence="10" id="KW-0539">Nucleus</keyword>
<evidence type="ECO:0000256" key="1">
    <source>
        <dbReference type="ARBA" id="ARBA00004123"/>
    </source>
</evidence>
<dbReference type="Proteomes" id="UP000000759">
    <property type="component" value="Chromosome 14"/>
</dbReference>
<dbReference type="Pfam" id="PF00271">
    <property type="entry name" value="Helicase_C"/>
    <property type="match status" value="1"/>
</dbReference>
<evidence type="ECO:0000259" key="14">
    <source>
        <dbReference type="PROSITE" id="PS50199"/>
    </source>
</evidence>
<feature type="region of interest" description="Disordered" evidence="12">
    <location>
        <begin position="1009"/>
        <end position="1038"/>
    </location>
</feature>
<dbReference type="RefSeq" id="XP_002182043.1">
    <property type="nucleotide sequence ID" value="XM_002182007.1"/>
</dbReference>
<dbReference type="PROSITE" id="PS51192">
    <property type="entry name" value="HELICASE_ATP_BIND_1"/>
    <property type="match status" value="1"/>
</dbReference>
<keyword evidence="4" id="KW-0547">Nucleotide-binding</keyword>
<keyword evidence="7" id="KW-0347">Helicase</keyword>
<evidence type="ECO:0000259" key="15">
    <source>
        <dbReference type="PROSITE" id="PS51192"/>
    </source>
</evidence>
<dbReference type="SMART" id="SM00490">
    <property type="entry name" value="HELICc"/>
    <property type="match status" value="1"/>
</dbReference>
<dbReference type="SMART" id="SM00487">
    <property type="entry name" value="DEXDc"/>
    <property type="match status" value="1"/>
</dbReference>
<evidence type="ECO:0000259" key="16">
    <source>
        <dbReference type="PROSITE" id="PS51194"/>
    </source>
</evidence>
<keyword evidence="18" id="KW-1185">Reference proteome</keyword>
<dbReference type="InParanoid" id="B7G4A8"/>
<dbReference type="CDD" id="cd12091">
    <property type="entry name" value="FANCM_ID"/>
    <property type="match status" value="1"/>
</dbReference>
<reference evidence="17 18" key="1">
    <citation type="journal article" date="2008" name="Nature">
        <title>The Phaeodactylum genome reveals the evolutionary history of diatom genomes.</title>
        <authorList>
            <person name="Bowler C."/>
            <person name="Allen A.E."/>
            <person name="Badger J.H."/>
            <person name="Grimwood J."/>
            <person name="Jabbari K."/>
            <person name="Kuo A."/>
            <person name="Maheswari U."/>
            <person name="Martens C."/>
            <person name="Maumus F."/>
            <person name="Otillar R.P."/>
            <person name="Rayko E."/>
            <person name="Salamov A."/>
            <person name="Vandepoele K."/>
            <person name="Beszteri B."/>
            <person name="Gruber A."/>
            <person name="Heijde M."/>
            <person name="Katinka M."/>
            <person name="Mock T."/>
            <person name="Valentin K."/>
            <person name="Verret F."/>
            <person name="Berges J.A."/>
            <person name="Brownlee C."/>
            <person name="Cadoret J.P."/>
            <person name="Chiovitti A."/>
            <person name="Choi C.J."/>
            <person name="Coesel S."/>
            <person name="De Martino A."/>
            <person name="Detter J.C."/>
            <person name="Durkin C."/>
            <person name="Falciatore A."/>
            <person name="Fournet J."/>
            <person name="Haruta M."/>
            <person name="Huysman M.J."/>
            <person name="Jenkins B.D."/>
            <person name="Jiroutova K."/>
            <person name="Jorgensen R.E."/>
            <person name="Joubert Y."/>
            <person name="Kaplan A."/>
            <person name="Kroger N."/>
            <person name="Kroth P.G."/>
            <person name="La Roche J."/>
            <person name="Lindquist E."/>
            <person name="Lommer M."/>
            <person name="Martin-Jezequel V."/>
            <person name="Lopez P.J."/>
            <person name="Lucas S."/>
            <person name="Mangogna M."/>
            <person name="McGinnis K."/>
            <person name="Medlin L.K."/>
            <person name="Montsant A."/>
            <person name="Oudot-Le Secq M.P."/>
            <person name="Napoli C."/>
            <person name="Obornik M."/>
            <person name="Parker M.S."/>
            <person name="Petit J.L."/>
            <person name="Porcel B.M."/>
            <person name="Poulsen N."/>
            <person name="Robison M."/>
            <person name="Rychlewski L."/>
            <person name="Rynearson T.A."/>
            <person name="Schmutz J."/>
            <person name="Shapiro H."/>
            <person name="Siaut M."/>
            <person name="Stanley M."/>
            <person name="Sussman M.R."/>
            <person name="Taylor A.R."/>
            <person name="Vardi A."/>
            <person name="von Dassow P."/>
            <person name="Vyverman W."/>
            <person name="Willis A."/>
            <person name="Wyrwicz L.S."/>
            <person name="Rokhsar D.S."/>
            <person name="Weissenbach J."/>
            <person name="Armbrust E.V."/>
            <person name="Green B.R."/>
            <person name="Van de Peer Y."/>
            <person name="Grigoriev I.V."/>
        </authorList>
    </citation>
    <scope>NUCLEOTIDE SEQUENCE [LARGE SCALE GENOMIC DNA]</scope>
    <source>
        <strain evidence="17 18">CCAP 1055/1</strain>
    </source>
</reference>
<dbReference type="InterPro" id="IPR039686">
    <property type="entry name" value="FANCM/Mph1-like_ID"/>
</dbReference>
<gene>
    <name evidence="17" type="ORF">PHATRDRAFT_47619</name>
</gene>
<dbReference type="eggNOG" id="KOG0354">
    <property type="taxonomic scope" value="Eukaryota"/>
</dbReference>
<feature type="domain" description="PHD-type" evidence="13">
    <location>
        <begin position="1252"/>
        <end position="1310"/>
    </location>
</feature>
<feature type="compositionally biased region" description="Polar residues" evidence="12">
    <location>
        <begin position="172"/>
        <end position="189"/>
    </location>
</feature>
<accession>B7G4A8</accession>
<dbReference type="PROSITE" id="PS51194">
    <property type="entry name" value="HELICASE_CTER"/>
    <property type="match status" value="1"/>
</dbReference>
<dbReference type="PaxDb" id="2850-Phatr47619"/>